<name>A0A2N3PQ06_9PROT</name>
<feature type="chain" id="PRO_5014943627" evidence="6">
    <location>
        <begin position="31"/>
        <end position="518"/>
    </location>
</feature>
<dbReference type="PANTHER" id="PTHR22939">
    <property type="entry name" value="SERINE PROTEASE FAMILY S1C HTRA-RELATED"/>
    <property type="match status" value="1"/>
</dbReference>
<dbReference type="SUPFAM" id="SSF50494">
    <property type="entry name" value="Trypsin-like serine proteases"/>
    <property type="match status" value="1"/>
</dbReference>
<protein>
    <submittedName>
        <fullName evidence="8">Serine protease</fullName>
    </submittedName>
</protein>
<dbReference type="Proteomes" id="UP000233293">
    <property type="component" value="Unassembled WGS sequence"/>
</dbReference>
<dbReference type="GO" id="GO:0004252">
    <property type="term" value="F:serine-type endopeptidase activity"/>
    <property type="evidence" value="ECO:0007669"/>
    <property type="project" value="InterPro"/>
</dbReference>
<evidence type="ECO:0000256" key="6">
    <source>
        <dbReference type="SAM" id="SignalP"/>
    </source>
</evidence>
<dbReference type="PANTHER" id="PTHR22939:SF129">
    <property type="entry name" value="SERINE PROTEASE HTRA2, MITOCHONDRIAL"/>
    <property type="match status" value="1"/>
</dbReference>
<dbReference type="EMBL" id="PIUM01000031">
    <property type="protein sequence ID" value="PKU22486.1"/>
    <property type="molecule type" value="Genomic_DNA"/>
</dbReference>
<evidence type="ECO:0000313" key="8">
    <source>
        <dbReference type="EMBL" id="PKU22486.1"/>
    </source>
</evidence>
<comment type="caution">
    <text evidence="8">The sequence shown here is derived from an EMBL/GenBank/DDBJ whole genome shotgun (WGS) entry which is preliminary data.</text>
</comment>
<evidence type="ECO:0000313" key="9">
    <source>
        <dbReference type="Proteomes" id="UP000233293"/>
    </source>
</evidence>
<keyword evidence="6" id="KW-0732">Signal</keyword>
<evidence type="ECO:0000259" key="7">
    <source>
        <dbReference type="PROSITE" id="PS50106"/>
    </source>
</evidence>
<dbReference type="SUPFAM" id="SSF50156">
    <property type="entry name" value="PDZ domain-like"/>
    <property type="match status" value="2"/>
</dbReference>
<dbReference type="Pfam" id="PF13365">
    <property type="entry name" value="Trypsin_2"/>
    <property type="match status" value="1"/>
</dbReference>
<keyword evidence="9" id="KW-1185">Reference proteome</keyword>
<evidence type="ECO:0000256" key="4">
    <source>
        <dbReference type="ARBA" id="ARBA00022825"/>
    </source>
</evidence>
<dbReference type="SMART" id="SM00228">
    <property type="entry name" value="PDZ"/>
    <property type="match status" value="2"/>
</dbReference>
<dbReference type="RefSeq" id="WP_101252684.1">
    <property type="nucleotide sequence ID" value="NZ_PIUM01000031.1"/>
</dbReference>
<sequence>MALGITMNRTLRRTAIVFVACFALSAPVQAENAPDASSAPAKPMGSMPSWSPLVKRVLPAVVNISAEISPETATTDGERQGEDGVEQGNPADFYDFLRRYFEQRGAPSGTPLSPGVKTTMGGKMISVGSAFVIDPTGYIVTNSHVVARAAKITVIFPDNSQHLATIVGSDPKTDIALLKISVNRNLPFLQWGDSDKVEVGDWVMTVGNPFGLGGTVTAGVVSALGRNLQQGPFDDFLQIDAPINRGSSGGPTFDTNGRVVGINAAIYSPTGGSIGIGFAIPSSIAKVIVQKLRDSGRADHGYLGIGLQSISPEIARTLRIDPERPMGLLVNTVSPDSPAAKAGIQTGDVIKKANGHTVMVPYDISKFVITAKIGDKLLVTLDRDGKTRNLEVIVAQTPTPKQLDTVVGRQNGDPAEGPTVMGIWFADLTADLRRELHLATSVEGVVIGGMDVHSAAAAIGLLPGDVVISIDKQPTAQPAAAMQKLRAATGEGDVLILVNRHGANQFMVLPVQSKDGRD</sequence>
<keyword evidence="4" id="KW-0720">Serine protease</keyword>
<gene>
    <name evidence="8" type="ORF">CWS72_21405</name>
</gene>
<dbReference type="PRINTS" id="PR00834">
    <property type="entry name" value="PROTEASES2C"/>
</dbReference>
<dbReference type="InterPro" id="IPR001478">
    <property type="entry name" value="PDZ"/>
</dbReference>
<evidence type="ECO:0000256" key="3">
    <source>
        <dbReference type="ARBA" id="ARBA00022801"/>
    </source>
</evidence>
<dbReference type="GO" id="GO:0006508">
    <property type="term" value="P:proteolysis"/>
    <property type="evidence" value="ECO:0007669"/>
    <property type="project" value="UniProtKB-KW"/>
</dbReference>
<feature type="domain" description="PDZ" evidence="7">
    <location>
        <begin position="286"/>
        <end position="358"/>
    </location>
</feature>
<feature type="signal peptide" evidence="6">
    <location>
        <begin position="1"/>
        <end position="30"/>
    </location>
</feature>
<reference evidence="9" key="1">
    <citation type="submission" date="2017-12" db="EMBL/GenBank/DDBJ databases">
        <title>Draft genome sequence of Telmatospirillum siberiense 26-4b1T, an acidotolerant peatland alphaproteobacterium potentially involved in sulfur cycling.</title>
        <authorList>
            <person name="Hausmann B."/>
            <person name="Pjevac P."/>
            <person name="Schreck K."/>
            <person name="Herbold C.W."/>
            <person name="Daims H."/>
            <person name="Wagner M."/>
            <person name="Pester M."/>
            <person name="Loy A."/>
        </authorList>
    </citation>
    <scope>NUCLEOTIDE SEQUENCE [LARGE SCALE GENOMIC DNA]</scope>
    <source>
        <strain evidence="9">26-4b1</strain>
    </source>
</reference>
<organism evidence="8 9">
    <name type="scientific">Telmatospirillum siberiense</name>
    <dbReference type="NCBI Taxonomy" id="382514"/>
    <lineage>
        <taxon>Bacteria</taxon>
        <taxon>Pseudomonadati</taxon>
        <taxon>Pseudomonadota</taxon>
        <taxon>Alphaproteobacteria</taxon>
        <taxon>Rhodospirillales</taxon>
        <taxon>Rhodospirillaceae</taxon>
        <taxon>Telmatospirillum</taxon>
    </lineage>
</organism>
<evidence type="ECO:0000256" key="2">
    <source>
        <dbReference type="ARBA" id="ARBA00022670"/>
    </source>
</evidence>
<dbReference type="Gene3D" id="2.30.42.10">
    <property type="match status" value="1"/>
</dbReference>
<feature type="region of interest" description="Disordered" evidence="5">
    <location>
        <begin position="68"/>
        <end position="88"/>
    </location>
</feature>
<accession>A0A2N3PQ06</accession>
<dbReference type="InterPro" id="IPR036034">
    <property type="entry name" value="PDZ_sf"/>
</dbReference>
<evidence type="ECO:0000256" key="5">
    <source>
        <dbReference type="SAM" id="MobiDB-lite"/>
    </source>
</evidence>
<dbReference type="PROSITE" id="PS50106">
    <property type="entry name" value="PDZ"/>
    <property type="match status" value="1"/>
</dbReference>
<dbReference type="InterPro" id="IPR009003">
    <property type="entry name" value="Peptidase_S1_PA"/>
</dbReference>
<dbReference type="Gene3D" id="2.40.10.120">
    <property type="match status" value="1"/>
</dbReference>
<dbReference type="Pfam" id="PF13180">
    <property type="entry name" value="PDZ_2"/>
    <property type="match status" value="1"/>
</dbReference>
<keyword evidence="2 8" id="KW-0645">Protease</keyword>
<dbReference type="Gene3D" id="2.30.42.60">
    <property type="match status" value="1"/>
</dbReference>
<dbReference type="OrthoDB" id="9758917at2"/>
<dbReference type="InterPro" id="IPR001940">
    <property type="entry name" value="Peptidase_S1C"/>
</dbReference>
<evidence type="ECO:0000256" key="1">
    <source>
        <dbReference type="ARBA" id="ARBA00010541"/>
    </source>
</evidence>
<proteinExistence type="inferred from homology"/>
<dbReference type="AlphaFoldDB" id="A0A2N3PQ06"/>
<comment type="similarity">
    <text evidence="1">Belongs to the peptidase S1C family.</text>
</comment>
<keyword evidence="3" id="KW-0378">Hydrolase</keyword>